<dbReference type="Gene3D" id="3.30.360.10">
    <property type="entry name" value="Dihydrodipicolinate Reductase, domain 2"/>
    <property type="match status" value="1"/>
</dbReference>
<dbReference type="SUPFAM" id="SSF55347">
    <property type="entry name" value="Glyceraldehyde-3-phosphate dehydrogenase-like, C-terminal domain"/>
    <property type="match status" value="1"/>
</dbReference>
<dbReference type="EMBL" id="JAOQIO010000006">
    <property type="protein sequence ID" value="MCU6790772.1"/>
    <property type="molecule type" value="Genomic_DNA"/>
</dbReference>
<protein>
    <submittedName>
        <fullName evidence="3">Gfo/Idh/MocA family oxidoreductase</fullName>
    </submittedName>
</protein>
<dbReference type="Proteomes" id="UP001652445">
    <property type="component" value="Unassembled WGS sequence"/>
</dbReference>
<feature type="domain" description="Gfo/Idh/MocA-like oxidoreductase N-terminal" evidence="1">
    <location>
        <begin position="5"/>
        <end position="121"/>
    </location>
</feature>
<dbReference type="InterPro" id="IPR051450">
    <property type="entry name" value="Gfo/Idh/MocA_Oxidoreductases"/>
</dbReference>
<name>A0ABT2U818_9BACL</name>
<dbReference type="Gene3D" id="3.40.50.720">
    <property type="entry name" value="NAD(P)-binding Rossmann-like Domain"/>
    <property type="match status" value="1"/>
</dbReference>
<reference evidence="3 4" key="1">
    <citation type="submission" date="2022-09" db="EMBL/GenBank/DDBJ databases">
        <authorList>
            <person name="Han X.L."/>
            <person name="Wang Q."/>
            <person name="Lu T."/>
        </authorList>
    </citation>
    <scope>NUCLEOTIDE SEQUENCE [LARGE SCALE GENOMIC DNA]</scope>
    <source>
        <strain evidence="3 4">WQ 127069</strain>
    </source>
</reference>
<keyword evidence="4" id="KW-1185">Reference proteome</keyword>
<dbReference type="PANTHER" id="PTHR43377:SF1">
    <property type="entry name" value="BILIVERDIN REDUCTASE A"/>
    <property type="match status" value="1"/>
</dbReference>
<evidence type="ECO:0000259" key="2">
    <source>
        <dbReference type="Pfam" id="PF22725"/>
    </source>
</evidence>
<accession>A0ABT2U818</accession>
<feature type="domain" description="GFO/IDH/MocA-like oxidoreductase" evidence="2">
    <location>
        <begin position="134"/>
        <end position="252"/>
    </location>
</feature>
<dbReference type="InterPro" id="IPR036291">
    <property type="entry name" value="NAD(P)-bd_dom_sf"/>
</dbReference>
<proteinExistence type="predicted"/>
<dbReference type="SUPFAM" id="SSF51735">
    <property type="entry name" value="NAD(P)-binding Rossmann-fold domains"/>
    <property type="match status" value="1"/>
</dbReference>
<gene>
    <name evidence="3" type="ORF">OB236_01410</name>
</gene>
<dbReference type="Pfam" id="PF01408">
    <property type="entry name" value="GFO_IDH_MocA"/>
    <property type="match status" value="1"/>
</dbReference>
<evidence type="ECO:0000313" key="3">
    <source>
        <dbReference type="EMBL" id="MCU6790772.1"/>
    </source>
</evidence>
<comment type="caution">
    <text evidence="3">The sequence shown here is derived from an EMBL/GenBank/DDBJ whole genome shotgun (WGS) entry which is preliminary data.</text>
</comment>
<evidence type="ECO:0000313" key="4">
    <source>
        <dbReference type="Proteomes" id="UP001652445"/>
    </source>
</evidence>
<dbReference type="RefSeq" id="WP_262682293.1">
    <property type="nucleotide sequence ID" value="NZ_JAOQIO010000006.1"/>
</dbReference>
<dbReference type="PANTHER" id="PTHR43377">
    <property type="entry name" value="BILIVERDIN REDUCTASE A"/>
    <property type="match status" value="1"/>
</dbReference>
<dbReference type="Pfam" id="PF22725">
    <property type="entry name" value="GFO_IDH_MocA_C3"/>
    <property type="match status" value="1"/>
</dbReference>
<dbReference type="InterPro" id="IPR000683">
    <property type="entry name" value="Gfo/Idh/MocA-like_OxRdtase_N"/>
</dbReference>
<sequence length="338" mass="37296">MSKHRIVVVGCGNISKAWIAYTLKRDDSSIVALVDMHLDHAEAAKAKYKLECPVYTDVREAIRKNEANLVFDLTIPEAHCAITTAAFEEGCNVFGEKPMASFMEEAVIMVKAAADSGRTYAIMQNRRYLKEMMAFRDLVQSGTVGPIGFVTSDFFLGLHNGGYRETMDNPLLLDMAIHTFDQSRFITGKDPVAVHCTTFNPAGSWFAGAAAAICTFEYEDGSCYSYRGCYSAEGAPTSWQSSWRVVGSKGTVIWDGRTAPYAEVVIPTEEIVHENKHKRITPELTWAGQEQHAGCLDDMFDALNKGHIPSTVCTDNIKSLAMLHGAIRSLKEGCKVRI</sequence>
<dbReference type="InterPro" id="IPR055170">
    <property type="entry name" value="GFO_IDH_MocA-like_dom"/>
</dbReference>
<organism evidence="3 4">
    <name type="scientific">Paenibacillus baimaensis</name>
    <dbReference type="NCBI Taxonomy" id="2982185"/>
    <lineage>
        <taxon>Bacteria</taxon>
        <taxon>Bacillati</taxon>
        <taxon>Bacillota</taxon>
        <taxon>Bacilli</taxon>
        <taxon>Bacillales</taxon>
        <taxon>Paenibacillaceae</taxon>
        <taxon>Paenibacillus</taxon>
    </lineage>
</organism>
<evidence type="ECO:0000259" key="1">
    <source>
        <dbReference type="Pfam" id="PF01408"/>
    </source>
</evidence>